<dbReference type="Pfam" id="PF02424">
    <property type="entry name" value="ApbE"/>
    <property type="match status" value="1"/>
</dbReference>
<keyword evidence="7" id="KW-0274">FAD</keyword>
<keyword evidence="5" id="KW-0808">Transferase</keyword>
<evidence type="ECO:0000256" key="5">
    <source>
        <dbReference type="ARBA" id="ARBA00022679"/>
    </source>
</evidence>
<evidence type="ECO:0000256" key="8">
    <source>
        <dbReference type="ARBA" id="ARBA00022842"/>
    </source>
</evidence>
<comment type="cofactor">
    <cofactor evidence="1">
        <name>Mg(2+)</name>
        <dbReference type="ChEBI" id="CHEBI:18420"/>
    </cofactor>
</comment>
<keyword evidence="6" id="KW-0479">Metal-binding</keyword>
<organism evidence="11">
    <name type="scientific">gut metagenome</name>
    <dbReference type="NCBI Taxonomy" id="749906"/>
    <lineage>
        <taxon>unclassified sequences</taxon>
        <taxon>metagenomes</taxon>
        <taxon>organismal metagenomes</taxon>
    </lineage>
</organism>
<evidence type="ECO:0000256" key="3">
    <source>
        <dbReference type="ARBA" id="ARBA00016337"/>
    </source>
</evidence>
<dbReference type="InterPro" id="IPR024932">
    <property type="entry name" value="ApbE"/>
</dbReference>
<gene>
    <name evidence="11" type="ORF">EVA_07213</name>
</gene>
<evidence type="ECO:0000256" key="9">
    <source>
        <dbReference type="ARBA" id="ARBA00031306"/>
    </source>
</evidence>
<dbReference type="PANTHER" id="PTHR30040:SF2">
    <property type="entry name" value="FAD:PROTEIN FMN TRANSFERASE"/>
    <property type="match status" value="1"/>
</dbReference>
<dbReference type="Gene3D" id="3.10.520.10">
    <property type="entry name" value="ApbE-like domains"/>
    <property type="match status" value="1"/>
</dbReference>
<dbReference type="AlphaFoldDB" id="J9GQE1"/>
<dbReference type="GO" id="GO:0016740">
    <property type="term" value="F:transferase activity"/>
    <property type="evidence" value="ECO:0007669"/>
    <property type="project" value="UniProtKB-KW"/>
</dbReference>
<dbReference type="PANTHER" id="PTHR30040">
    <property type="entry name" value="THIAMINE BIOSYNTHESIS LIPOPROTEIN APBE"/>
    <property type="match status" value="1"/>
</dbReference>
<dbReference type="PIRSF" id="PIRSF006268">
    <property type="entry name" value="ApbE"/>
    <property type="match status" value="1"/>
</dbReference>
<evidence type="ECO:0000256" key="10">
    <source>
        <dbReference type="ARBA" id="ARBA00048540"/>
    </source>
</evidence>
<keyword evidence="8" id="KW-0460">Magnesium</keyword>
<name>J9GQE1_9ZZZZ</name>
<evidence type="ECO:0000256" key="7">
    <source>
        <dbReference type="ARBA" id="ARBA00022827"/>
    </source>
</evidence>
<dbReference type="SUPFAM" id="SSF143631">
    <property type="entry name" value="ApbE-like"/>
    <property type="match status" value="1"/>
</dbReference>
<accession>J9GQE1</accession>
<evidence type="ECO:0000313" key="11">
    <source>
        <dbReference type="EMBL" id="EJX04678.1"/>
    </source>
</evidence>
<proteinExistence type="predicted"/>
<dbReference type="InterPro" id="IPR003374">
    <property type="entry name" value="ApbE-like_sf"/>
</dbReference>
<evidence type="ECO:0000256" key="4">
    <source>
        <dbReference type="ARBA" id="ARBA00022630"/>
    </source>
</evidence>
<comment type="caution">
    <text evidence="11">The sequence shown here is derived from an EMBL/GenBank/DDBJ whole genome shotgun (WGS) entry which is preliminary data.</text>
</comment>
<sequence>MVGYAESPEEWQRQIDALHEDLLAYHQLYDIYHNYDGLVNLQQVNRLAGEGPVKVDPRILNLLLQAKELYTVTSGQMNIAMGRPLSIWHTYREEALRDPAKARVPEPDKLAASAEHTKMDNLILDEENFTVFFKDPELRLDVGSVGKGYAAEMAARAAEERGLQSALLNVGGNLRSIGTKPNGTPWIGGIQNPWSDAGEKTGYLMAVELENEALVTSGDYQRFYVADGVKYHHIIDPDTLFPARYFSAVAVLAPDSGLADGLSTGLFCMEPEEGLALVESLDKVEALWMLADGSMVQSSGWQDHLKT</sequence>
<dbReference type="GO" id="GO:0046872">
    <property type="term" value="F:metal ion binding"/>
    <property type="evidence" value="ECO:0007669"/>
    <property type="project" value="UniProtKB-KW"/>
</dbReference>
<evidence type="ECO:0000256" key="1">
    <source>
        <dbReference type="ARBA" id="ARBA00001946"/>
    </source>
</evidence>
<protein>
    <recommendedName>
        <fullName evidence="3">FAD:protein FMN transferase</fullName>
        <ecNumber evidence="2">2.7.1.180</ecNumber>
    </recommendedName>
    <alternativeName>
        <fullName evidence="9">Flavin transferase</fullName>
    </alternativeName>
</protein>
<dbReference type="EMBL" id="AMCI01001728">
    <property type="protein sequence ID" value="EJX04678.1"/>
    <property type="molecule type" value="Genomic_DNA"/>
</dbReference>
<dbReference type="EC" id="2.7.1.180" evidence="2"/>
<reference evidence="11" key="1">
    <citation type="journal article" date="2012" name="PLoS ONE">
        <title>Gene sets for utilization of primary and secondary nutrition supplies in the distal gut of endangered iberian lynx.</title>
        <authorList>
            <person name="Alcaide M."/>
            <person name="Messina E."/>
            <person name="Richter M."/>
            <person name="Bargiela R."/>
            <person name="Peplies J."/>
            <person name="Huws S.A."/>
            <person name="Newbold C.J."/>
            <person name="Golyshin P.N."/>
            <person name="Simon M.A."/>
            <person name="Lopez G."/>
            <person name="Yakimov M.M."/>
            <person name="Ferrer M."/>
        </authorList>
    </citation>
    <scope>NUCLEOTIDE SEQUENCE</scope>
</reference>
<evidence type="ECO:0000256" key="2">
    <source>
        <dbReference type="ARBA" id="ARBA00011955"/>
    </source>
</evidence>
<keyword evidence="11" id="KW-0449">Lipoprotein</keyword>
<evidence type="ECO:0000256" key="6">
    <source>
        <dbReference type="ARBA" id="ARBA00022723"/>
    </source>
</evidence>
<comment type="catalytic activity">
    <reaction evidence="10">
        <text>L-threonyl-[protein] + FAD = FMN-L-threonyl-[protein] + AMP + H(+)</text>
        <dbReference type="Rhea" id="RHEA:36847"/>
        <dbReference type="Rhea" id="RHEA-COMP:11060"/>
        <dbReference type="Rhea" id="RHEA-COMP:11061"/>
        <dbReference type="ChEBI" id="CHEBI:15378"/>
        <dbReference type="ChEBI" id="CHEBI:30013"/>
        <dbReference type="ChEBI" id="CHEBI:57692"/>
        <dbReference type="ChEBI" id="CHEBI:74257"/>
        <dbReference type="ChEBI" id="CHEBI:456215"/>
        <dbReference type="EC" id="2.7.1.180"/>
    </reaction>
</comment>
<keyword evidence="4" id="KW-0285">Flavoprotein</keyword>